<feature type="domain" description="Apple" evidence="2">
    <location>
        <begin position="153"/>
        <end position="189"/>
    </location>
</feature>
<dbReference type="Gene3D" id="3.50.4.10">
    <property type="entry name" value="Hepatocyte Growth Factor"/>
    <property type="match status" value="1"/>
</dbReference>
<dbReference type="Pfam" id="PF14295">
    <property type="entry name" value="PAN_4"/>
    <property type="match status" value="2"/>
</dbReference>
<evidence type="ECO:0000256" key="1">
    <source>
        <dbReference type="SAM" id="SignalP"/>
    </source>
</evidence>
<keyword evidence="1" id="KW-0732">Signal</keyword>
<accession>A0A4V5NBY0</accession>
<dbReference type="PROSITE" id="PS51257">
    <property type="entry name" value="PROKAR_LIPOPROTEIN"/>
    <property type="match status" value="1"/>
</dbReference>
<dbReference type="Proteomes" id="UP000310066">
    <property type="component" value="Unassembled WGS sequence"/>
</dbReference>
<evidence type="ECO:0000313" key="4">
    <source>
        <dbReference type="Proteomes" id="UP000310066"/>
    </source>
</evidence>
<comment type="caution">
    <text evidence="3">The sequence shown here is derived from an EMBL/GenBank/DDBJ whole genome shotgun (WGS) entry which is preliminary data.</text>
</comment>
<dbReference type="PANTHER" id="PTHR33946:SF4">
    <property type="entry name" value="COAGULATION FACTOR XI"/>
    <property type="match status" value="1"/>
</dbReference>
<organism evidence="3 4">
    <name type="scientific">Friedmanniomyces endolithicus</name>
    <dbReference type="NCBI Taxonomy" id="329885"/>
    <lineage>
        <taxon>Eukaryota</taxon>
        <taxon>Fungi</taxon>
        <taxon>Dikarya</taxon>
        <taxon>Ascomycota</taxon>
        <taxon>Pezizomycotina</taxon>
        <taxon>Dothideomycetes</taxon>
        <taxon>Dothideomycetidae</taxon>
        <taxon>Mycosphaerellales</taxon>
        <taxon>Teratosphaeriaceae</taxon>
        <taxon>Friedmanniomyces</taxon>
    </lineage>
</organism>
<dbReference type="AlphaFoldDB" id="A0A4V5NBY0"/>
<protein>
    <recommendedName>
        <fullName evidence="2">Apple domain-containing protein</fullName>
    </recommendedName>
</protein>
<gene>
    <name evidence="3" type="ORF">B0A54_01931</name>
</gene>
<dbReference type="EMBL" id="NAJP01000005">
    <property type="protein sequence ID" value="TKA47559.1"/>
    <property type="molecule type" value="Genomic_DNA"/>
</dbReference>
<feature type="signal peptide" evidence="1">
    <location>
        <begin position="1"/>
        <end position="24"/>
    </location>
</feature>
<dbReference type="InterPro" id="IPR003609">
    <property type="entry name" value="Pan_app"/>
</dbReference>
<name>A0A4V5NBY0_9PEZI</name>
<dbReference type="OrthoDB" id="160645at2759"/>
<proteinExistence type="predicted"/>
<evidence type="ECO:0000259" key="2">
    <source>
        <dbReference type="Pfam" id="PF14295"/>
    </source>
</evidence>
<feature type="domain" description="Apple" evidence="2">
    <location>
        <begin position="57"/>
        <end position="101"/>
    </location>
</feature>
<dbReference type="PANTHER" id="PTHR33946">
    <property type="match status" value="1"/>
</dbReference>
<dbReference type="STRING" id="329885.A0A4V5NBY0"/>
<sequence>MARSTSSMASYYALLLSAAGLASSAALASTALSCPASNGTTVSNSTAGTTYTIECGIDRYDNDLGLVYKPTLETCIDACNDHPKCVDVSWIPGNPGPCYLKQGVGAVEYKSEIWGARMTQTTRVEEINWPASNGTQYKDPNVSGRVYEIECDTDHFDTDYSTNPIYVAHLEECIAACDKTTGCQVGVLYGAACYLKHGVNPAIHMPGALGARCISGCQAVLSSSSTDFGCDDDLDHHAAVDDDQDHNRSSDLDLDFGQGLLGCQHYFDFGQSLLDCQHDFDISQALDFSNDSDYGHDLDHGCDSVGFQANEHCQQIVGDCLLE</sequence>
<reference evidence="3 4" key="1">
    <citation type="submission" date="2017-03" db="EMBL/GenBank/DDBJ databases">
        <title>Genomes of endolithic fungi from Antarctica.</title>
        <authorList>
            <person name="Coleine C."/>
            <person name="Masonjones S."/>
            <person name="Stajich J.E."/>
        </authorList>
    </citation>
    <scope>NUCLEOTIDE SEQUENCE [LARGE SCALE GENOMIC DNA]</scope>
    <source>
        <strain evidence="3 4">CCFEE 5311</strain>
    </source>
</reference>
<evidence type="ECO:0000313" key="3">
    <source>
        <dbReference type="EMBL" id="TKA47559.1"/>
    </source>
</evidence>
<feature type="chain" id="PRO_5020755017" description="Apple domain-containing protein" evidence="1">
    <location>
        <begin position="25"/>
        <end position="323"/>
    </location>
</feature>